<sequence>MKWSAAAIPMKTACNRIHLSWLSSIDLAPCIALMTDTQVPSDHAIAAFMPRSWRNACRTFLFPLILLVSAVHLVPPECTASHCFETQADQGVDHSVSSVDMALTSCLTANGSGPSFDFRPQPSKQPGVCFAGASPTSLQRLRQTLGCGLPVWASCDSTTLVNLQVRLQI</sequence>
<name>A0A517NBC1_9BACT</name>
<reference evidence="1 2" key="1">
    <citation type="submission" date="2019-02" db="EMBL/GenBank/DDBJ databases">
        <title>Deep-cultivation of Planctomycetes and their phenomic and genomic characterization uncovers novel biology.</title>
        <authorList>
            <person name="Wiegand S."/>
            <person name="Jogler M."/>
            <person name="Boedeker C."/>
            <person name="Pinto D."/>
            <person name="Vollmers J."/>
            <person name="Rivas-Marin E."/>
            <person name="Kohn T."/>
            <person name="Peeters S.H."/>
            <person name="Heuer A."/>
            <person name="Rast P."/>
            <person name="Oberbeckmann S."/>
            <person name="Bunk B."/>
            <person name="Jeske O."/>
            <person name="Meyerdierks A."/>
            <person name="Storesund J.E."/>
            <person name="Kallscheuer N."/>
            <person name="Luecker S."/>
            <person name="Lage O.M."/>
            <person name="Pohl T."/>
            <person name="Merkel B.J."/>
            <person name="Hornburger P."/>
            <person name="Mueller R.-W."/>
            <person name="Bruemmer F."/>
            <person name="Labrenz M."/>
            <person name="Spormann A.M."/>
            <person name="Op den Camp H."/>
            <person name="Overmann J."/>
            <person name="Amann R."/>
            <person name="Jetten M.S.M."/>
            <person name="Mascher T."/>
            <person name="Medema M.H."/>
            <person name="Devos D.P."/>
            <person name="Kaster A.-K."/>
            <person name="Ovreas L."/>
            <person name="Rohde M."/>
            <person name="Galperin M.Y."/>
            <person name="Jogler C."/>
        </authorList>
    </citation>
    <scope>NUCLEOTIDE SEQUENCE [LARGE SCALE GENOMIC DNA]</scope>
    <source>
        <strain evidence="1 2">K22_7</strain>
    </source>
</reference>
<evidence type="ECO:0000313" key="1">
    <source>
        <dbReference type="EMBL" id="QDT04434.1"/>
    </source>
</evidence>
<gene>
    <name evidence="1" type="ORF">K227x_28250</name>
</gene>
<evidence type="ECO:0000313" key="2">
    <source>
        <dbReference type="Proteomes" id="UP000318538"/>
    </source>
</evidence>
<dbReference type="EMBL" id="CP036525">
    <property type="protein sequence ID" value="QDT04434.1"/>
    <property type="molecule type" value="Genomic_DNA"/>
</dbReference>
<organism evidence="1 2">
    <name type="scientific">Rubripirellula lacrimiformis</name>
    <dbReference type="NCBI Taxonomy" id="1930273"/>
    <lineage>
        <taxon>Bacteria</taxon>
        <taxon>Pseudomonadati</taxon>
        <taxon>Planctomycetota</taxon>
        <taxon>Planctomycetia</taxon>
        <taxon>Pirellulales</taxon>
        <taxon>Pirellulaceae</taxon>
        <taxon>Rubripirellula</taxon>
    </lineage>
</organism>
<protein>
    <submittedName>
        <fullName evidence="1">Uncharacterized protein</fullName>
    </submittedName>
</protein>
<dbReference type="Proteomes" id="UP000318538">
    <property type="component" value="Chromosome"/>
</dbReference>
<keyword evidence="2" id="KW-1185">Reference proteome</keyword>
<dbReference type="AlphaFoldDB" id="A0A517NBC1"/>
<dbReference type="KEGG" id="rlc:K227x_28250"/>
<accession>A0A517NBC1</accession>
<proteinExistence type="predicted"/>